<keyword evidence="3" id="KW-1185">Reference proteome</keyword>
<gene>
    <name evidence="2" type="ORF">PHLCEN_2v6874</name>
</gene>
<dbReference type="Proteomes" id="UP000186601">
    <property type="component" value="Unassembled WGS sequence"/>
</dbReference>
<evidence type="ECO:0000313" key="3">
    <source>
        <dbReference type="Proteomes" id="UP000186601"/>
    </source>
</evidence>
<dbReference type="EMBL" id="MLYV02000681">
    <property type="protein sequence ID" value="PSR79828.1"/>
    <property type="molecule type" value="Genomic_DNA"/>
</dbReference>
<proteinExistence type="predicted"/>
<name>A0A2R6NYR1_9APHY</name>
<protein>
    <submittedName>
        <fullName evidence="2">Uncharacterized protein</fullName>
    </submittedName>
</protein>
<evidence type="ECO:0000256" key="1">
    <source>
        <dbReference type="SAM" id="MobiDB-lite"/>
    </source>
</evidence>
<reference evidence="2 3" key="1">
    <citation type="submission" date="2018-02" db="EMBL/GenBank/DDBJ databases">
        <title>Genome sequence of the basidiomycete white-rot fungus Phlebia centrifuga.</title>
        <authorList>
            <person name="Granchi Z."/>
            <person name="Peng M."/>
            <person name="de Vries R.P."/>
            <person name="Hilden K."/>
            <person name="Makela M.R."/>
            <person name="Grigoriev I."/>
            <person name="Riley R."/>
        </authorList>
    </citation>
    <scope>NUCLEOTIDE SEQUENCE [LARGE SCALE GENOMIC DNA]</scope>
    <source>
        <strain evidence="2 3">FBCC195</strain>
    </source>
</reference>
<feature type="region of interest" description="Disordered" evidence="1">
    <location>
        <begin position="31"/>
        <end position="50"/>
    </location>
</feature>
<sequence length="50" mass="5589">MIMHKKLTDTLIIVQDTPELPYDRIKAGRGLTEKSSQKGKVIKEQAALPP</sequence>
<accession>A0A2R6NYR1</accession>
<dbReference type="AlphaFoldDB" id="A0A2R6NYR1"/>
<comment type="caution">
    <text evidence="2">The sequence shown here is derived from an EMBL/GenBank/DDBJ whole genome shotgun (WGS) entry which is preliminary data.</text>
</comment>
<organism evidence="2 3">
    <name type="scientific">Hermanssonia centrifuga</name>
    <dbReference type="NCBI Taxonomy" id="98765"/>
    <lineage>
        <taxon>Eukaryota</taxon>
        <taxon>Fungi</taxon>
        <taxon>Dikarya</taxon>
        <taxon>Basidiomycota</taxon>
        <taxon>Agaricomycotina</taxon>
        <taxon>Agaricomycetes</taxon>
        <taxon>Polyporales</taxon>
        <taxon>Meruliaceae</taxon>
        <taxon>Hermanssonia</taxon>
    </lineage>
</organism>
<evidence type="ECO:0000313" key="2">
    <source>
        <dbReference type="EMBL" id="PSR79828.1"/>
    </source>
</evidence>